<proteinExistence type="inferred from homology"/>
<evidence type="ECO:0000256" key="6">
    <source>
        <dbReference type="RuleBase" id="RU003477"/>
    </source>
</evidence>
<dbReference type="InterPro" id="IPR014722">
    <property type="entry name" value="Rib_uL2_dom2"/>
</dbReference>
<comment type="subunit">
    <text evidence="5">Part of the 50S ribosomal subunit.</text>
</comment>
<evidence type="ECO:0000256" key="4">
    <source>
        <dbReference type="ARBA" id="ARBA00035206"/>
    </source>
</evidence>
<dbReference type="InterPro" id="IPR041988">
    <property type="entry name" value="Ribosomal_uL24_KOW"/>
</dbReference>
<dbReference type="HAMAP" id="MF_01326_B">
    <property type="entry name" value="Ribosomal_uL24_B"/>
    <property type="match status" value="1"/>
</dbReference>
<dbReference type="CDD" id="cd06089">
    <property type="entry name" value="KOW_RPL26"/>
    <property type="match status" value="1"/>
</dbReference>
<comment type="function">
    <text evidence="5">One of two assembly initiator proteins, it binds directly to the 5'-end of the 23S rRNA, where it nucleates assembly of the 50S subunit.</text>
</comment>
<dbReference type="InterPro" id="IPR005825">
    <property type="entry name" value="Ribosomal_uL24_CS"/>
</dbReference>
<keyword evidence="3 5" id="KW-0687">Ribonucleoprotein</keyword>
<evidence type="ECO:0000256" key="2">
    <source>
        <dbReference type="ARBA" id="ARBA00022980"/>
    </source>
</evidence>
<comment type="caution">
    <text evidence="8">The sequence shown here is derived from an EMBL/GenBank/DDBJ whole genome shotgun (WGS) entry which is preliminary data.</text>
</comment>
<dbReference type="InterPro" id="IPR003256">
    <property type="entry name" value="Ribosomal_uL24"/>
</dbReference>
<comment type="similarity">
    <text evidence="1 5 6">Belongs to the universal ribosomal protein uL24 family.</text>
</comment>
<dbReference type="GO" id="GO:0005840">
    <property type="term" value="C:ribosome"/>
    <property type="evidence" value="ECO:0007669"/>
    <property type="project" value="UniProtKB-KW"/>
</dbReference>
<evidence type="ECO:0000313" key="8">
    <source>
        <dbReference type="EMBL" id="EFB90183.1"/>
    </source>
</evidence>
<dbReference type="SMART" id="SM00739">
    <property type="entry name" value="KOW"/>
    <property type="match status" value="1"/>
</dbReference>
<dbReference type="InterPro" id="IPR005824">
    <property type="entry name" value="KOW"/>
</dbReference>
<dbReference type="InterPro" id="IPR008991">
    <property type="entry name" value="Translation_prot_SH3-like_sf"/>
</dbReference>
<dbReference type="PANTHER" id="PTHR12903">
    <property type="entry name" value="MITOCHONDRIAL RIBOSOMAL PROTEIN L24"/>
    <property type="match status" value="1"/>
</dbReference>
<keyword evidence="2 5" id="KW-0689">Ribosomal protein</keyword>
<name>A0ABM9ZTE8_9BACT</name>
<evidence type="ECO:0000313" key="9">
    <source>
        <dbReference type="Proteomes" id="UP000006462"/>
    </source>
</evidence>
<evidence type="ECO:0000256" key="3">
    <source>
        <dbReference type="ARBA" id="ARBA00023274"/>
    </source>
</evidence>
<dbReference type="EMBL" id="ADFP01000093">
    <property type="protein sequence ID" value="EFB90183.1"/>
    <property type="molecule type" value="Genomic_DNA"/>
</dbReference>
<dbReference type="NCBIfam" id="TIGR01079">
    <property type="entry name" value="rplX_bact"/>
    <property type="match status" value="1"/>
</dbReference>
<organism evidence="8 9">
    <name type="scientific">Pyramidobacter piscolens W5455</name>
    <dbReference type="NCBI Taxonomy" id="352165"/>
    <lineage>
        <taxon>Bacteria</taxon>
        <taxon>Thermotogati</taxon>
        <taxon>Synergistota</taxon>
        <taxon>Synergistia</taxon>
        <taxon>Synergistales</taxon>
        <taxon>Dethiosulfovibrionaceae</taxon>
        <taxon>Pyramidobacter</taxon>
    </lineage>
</organism>
<dbReference type="Pfam" id="PF00467">
    <property type="entry name" value="KOW"/>
    <property type="match status" value="1"/>
</dbReference>
<keyword evidence="9" id="KW-1185">Reference proteome</keyword>
<dbReference type="Pfam" id="PF17136">
    <property type="entry name" value="ribosomal_L24"/>
    <property type="match status" value="1"/>
</dbReference>
<sequence length="110" mass="11953">MMSKMRLKKGDRVRVISGKDKGKEGKILVSFPAENKVIVEGVSVASRHSKPTQANPQGGIVKKETPIYASKVMLICPNTGKPTRVGHAFLEDGRKVRVAKVSGEVVDQLK</sequence>
<dbReference type="PROSITE" id="PS01108">
    <property type="entry name" value="RIBOSOMAL_L24"/>
    <property type="match status" value="1"/>
</dbReference>
<evidence type="ECO:0000259" key="7">
    <source>
        <dbReference type="SMART" id="SM00739"/>
    </source>
</evidence>
<keyword evidence="5" id="KW-0694">RNA-binding</keyword>
<evidence type="ECO:0000256" key="1">
    <source>
        <dbReference type="ARBA" id="ARBA00010618"/>
    </source>
</evidence>
<gene>
    <name evidence="5 8" type="primary">rplX</name>
    <name evidence="8" type="ORF">HMPREF7215_0907</name>
</gene>
<dbReference type="Proteomes" id="UP000006462">
    <property type="component" value="Unassembled WGS sequence"/>
</dbReference>
<comment type="function">
    <text evidence="5">One of the proteins that surrounds the polypeptide exit tunnel on the outside of the subunit.</text>
</comment>
<protein>
    <recommendedName>
        <fullName evidence="4 5">Large ribosomal subunit protein uL24</fullName>
    </recommendedName>
</protein>
<accession>A0ABM9ZTE8</accession>
<dbReference type="InterPro" id="IPR057264">
    <property type="entry name" value="Ribosomal_uL24_C"/>
</dbReference>
<evidence type="ECO:0000256" key="5">
    <source>
        <dbReference type="HAMAP-Rule" id="MF_01326"/>
    </source>
</evidence>
<keyword evidence="5" id="KW-0699">rRNA-binding</keyword>
<dbReference type="SUPFAM" id="SSF50104">
    <property type="entry name" value="Translation proteins SH3-like domain"/>
    <property type="match status" value="1"/>
</dbReference>
<feature type="domain" description="KOW" evidence="7">
    <location>
        <begin position="6"/>
        <end position="33"/>
    </location>
</feature>
<dbReference type="Gene3D" id="2.30.30.30">
    <property type="match status" value="1"/>
</dbReference>
<reference evidence="8 9" key="1">
    <citation type="submission" date="2009-12" db="EMBL/GenBank/DDBJ databases">
        <authorList>
            <person name="Shrivastava S."/>
            <person name="Madupu R."/>
            <person name="Durkin A.S."/>
            <person name="Torralba M."/>
            <person name="Methe B."/>
            <person name="Sutton G.G."/>
            <person name="Strausberg R.L."/>
            <person name="Nelson K.E."/>
        </authorList>
    </citation>
    <scope>NUCLEOTIDE SEQUENCE [LARGE SCALE GENOMIC DNA]</scope>
    <source>
        <strain evidence="8 9">W5455</strain>
    </source>
</reference>